<dbReference type="EMBL" id="CAJOBZ010000023">
    <property type="protein sequence ID" value="CAF4870878.1"/>
    <property type="molecule type" value="Genomic_DNA"/>
</dbReference>
<protein>
    <submittedName>
        <fullName evidence="2">Uncharacterized protein</fullName>
    </submittedName>
</protein>
<comment type="caution">
    <text evidence="2">The sequence shown here is derived from an EMBL/GenBank/DDBJ whole genome shotgun (WGS) entry which is preliminary data.</text>
</comment>
<evidence type="ECO:0000313" key="3">
    <source>
        <dbReference type="Proteomes" id="UP000663880"/>
    </source>
</evidence>
<name>A0A821T9M3_9NEOP</name>
<evidence type="ECO:0000256" key="1">
    <source>
        <dbReference type="SAM" id="SignalP"/>
    </source>
</evidence>
<feature type="signal peptide" evidence="1">
    <location>
        <begin position="1"/>
        <end position="18"/>
    </location>
</feature>
<gene>
    <name evidence="2" type="ORF">PMACD_LOCUS8751</name>
</gene>
<feature type="chain" id="PRO_5032455618" evidence="1">
    <location>
        <begin position="19"/>
        <end position="150"/>
    </location>
</feature>
<keyword evidence="1" id="KW-0732">Signal</keyword>
<dbReference type="OrthoDB" id="410592at2759"/>
<proteinExistence type="predicted"/>
<dbReference type="Proteomes" id="UP000663880">
    <property type="component" value="Unassembled WGS sequence"/>
</dbReference>
<evidence type="ECO:0000313" key="2">
    <source>
        <dbReference type="EMBL" id="CAF4870878.1"/>
    </source>
</evidence>
<accession>A0A821T9M3</accession>
<dbReference type="AlphaFoldDB" id="A0A821T9M3"/>
<keyword evidence="3" id="KW-1185">Reference proteome</keyword>
<sequence length="150" mass="17416">MKVVFLICLYLKLNLVYCESNCKNFKTCSGCIGYNLDKCVWCSAKEHDDRRCQTLEYAEKNNDWCKENYYNPPEISNFNVVQNDTFNVGLNGAKVVQFTPQILQIKARPNALIPFKMNYKPAKDYPFRYILCHGLLCHNEEAYENTNSAS</sequence>
<organism evidence="2 3">
    <name type="scientific">Pieris macdunnoughi</name>
    <dbReference type="NCBI Taxonomy" id="345717"/>
    <lineage>
        <taxon>Eukaryota</taxon>
        <taxon>Metazoa</taxon>
        <taxon>Ecdysozoa</taxon>
        <taxon>Arthropoda</taxon>
        <taxon>Hexapoda</taxon>
        <taxon>Insecta</taxon>
        <taxon>Pterygota</taxon>
        <taxon>Neoptera</taxon>
        <taxon>Endopterygota</taxon>
        <taxon>Lepidoptera</taxon>
        <taxon>Glossata</taxon>
        <taxon>Ditrysia</taxon>
        <taxon>Papilionoidea</taxon>
        <taxon>Pieridae</taxon>
        <taxon>Pierinae</taxon>
        <taxon>Pieris</taxon>
    </lineage>
</organism>
<reference evidence="2" key="1">
    <citation type="submission" date="2021-02" db="EMBL/GenBank/DDBJ databases">
        <authorList>
            <person name="Steward A R."/>
        </authorList>
    </citation>
    <scope>NUCLEOTIDE SEQUENCE</scope>
</reference>